<dbReference type="Gene3D" id="2.60.120.10">
    <property type="entry name" value="Jelly Rolls"/>
    <property type="match status" value="1"/>
</dbReference>
<dbReference type="EMBL" id="FXAT01000001">
    <property type="protein sequence ID" value="SMG11394.1"/>
    <property type="molecule type" value="Genomic_DNA"/>
</dbReference>
<dbReference type="STRING" id="1515439.SAMN06265784_101479"/>
<dbReference type="Pfam" id="PF07883">
    <property type="entry name" value="Cupin_2"/>
    <property type="match status" value="1"/>
</dbReference>
<evidence type="ECO:0000313" key="2">
    <source>
        <dbReference type="EMBL" id="SMG11394.1"/>
    </source>
</evidence>
<evidence type="ECO:0000259" key="1">
    <source>
        <dbReference type="Pfam" id="PF07883"/>
    </source>
</evidence>
<dbReference type="OrthoDB" id="9798585at2"/>
<dbReference type="AlphaFoldDB" id="A0A1X7IBD1"/>
<organism evidence="2 3">
    <name type="scientific">Paraburkholderia susongensis</name>
    <dbReference type="NCBI Taxonomy" id="1515439"/>
    <lineage>
        <taxon>Bacteria</taxon>
        <taxon>Pseudomonadati</taxon>
        <taxon>Pseudomonadota</taxon>
        <taxon>Betaproteobacteria</taxon>
        <taxon>Burkholderiales</taxon>
        <taxon>Burkholderiaceae</taxon>
        <taxon>Paraburkholderia</taxon>
    </lineage>
</organism>
<dbReference type="InterPro" id="IPR011051">
    <property type="entry name" value="RmlC_Cupin_sf"/>
</dbReference>
<dbReference type="SUPFAM" id="SSF51182">
    <property type="entry name" value="RmlC-like cupins"/>
    <property type="match status" value="1"/>
</dbReference>
<dbReference type="InterPro" id="IPR014710">
    <property type="entry name" value="RmlC-like_jellyroll"/>
</dbReference>
<dbReference type="CDD" id="cd06981">
    <property type="entry name" value="cupin_reut_a1446"/>
    <property type="match status" value="1"/>
</dbReference>
<reference evidence="3" key="1">
    <citation type="submission" date="2017-04" db="EMBL/GenBank/DDBJ databases">
        <authorList>
            <person name="Varghese N."/>
            <person name="Submissions S."/>
        </authorList>
    </citation>
    <scope>NUCLEOTIDE SEQUENCE [LARGE SCALE GENOMIC DNA]</scope>
    <source>
        <strain evidence="3">LMG 29540</strain>
    </source>
</reference>
<proteinExistence type="predicted"/>
<keyword evidence="3" id="KW-1185">Reference proteome</keyword>
<dbReference type="InterPro" id="IPR013096">
    <property type="entry name" value="Cupin_2"/>
</dbReference>
<evidence type="ECO:0000313" key="3">
    <source>
        <dbReference type="Proteomes" id="UP000193228"/>
    </source>
</evidence>
<gene>
    <name evidence="2" type="ORF">SAMN06265784_101479</name>
</gene>
<dbReference type="Proteomes" id="UP000193228">
    <property type="component" value="Unassembled WGS sequence"/>
</dbReference>
<accession>A0A1X7IBD1</accession>
<name>A0A1X7IBD1_9BURK</name>
<protein>
    <submittedName>
        <fullName evidence="2">Cupin 2 domain-containing protein</fullName>
    </submittedName>
</protein>
<feature type="domain" description="Cupin type-2" evidence="1">
    <location>
        <begin position="70"/>
        <end position="126"/>
    </location>
</feature>
<sequence>MTRAPKPAPKPARASGNLFAPVAAVASAAASESGSESGEHFDTLVEQRGVTIERIVSTGQASPPGFWYDSPRAEWVVLLAGAAVLEFEGDTAPHPMNPGDHVLIEAHCRHRVAWTSDTEPSVWLAVHYPGVPAA</sequence>
<dbReference type="RefSeq" id="WP_085480651.1">
    <property type="nucleotide sequence ID" value="NZ_FXAT01000001.1"/>
</dbReference>